<dbReference type="CDD" id="cd14846">
    <property type="entry name" value="Peptidase_M15_like"/>
    <property type="match status" value="1"/>
</dbReference>
<evidence type="ECO:0000313" key="3">
    <source>
        <dbReference type="EMBL" id="UPL14420.1"/>
    </source>
</evidence>
<dbReference type="EMBL" id="CP078077">
    <property type="protein sequence ID" value="UPL14420.1"/>
    <property type="molecule type" value="Genomic_DNA"/>
</dbReference>
<name>A0ABY4IRZ5_9MICO</name>
<evidence type="ECO:0000259" key="2">
    <source>
        <dbReference type="Pfam" id="PF02557"/>
    </source>
</evidence>
<proteinExistence type="predicted"/>
<feature type="domain" description="D-alanyl-D-alanine carboxypeptidase-like core" evidence="2">
    <location>
        <begin position="110"/>
        <end position="176"/>
    </location>
</feature>
<dbReference type="RefSeq" id="WP_247957468.1">
    <property type="nucleotide sequence ID" value="NZ_CP078077.1"/>
</dbReference>
<sequence>MNSTTSTARRARRIVWSAITLIVAVIAAFAVQQSLAAADAVLSHSFTAGPGSDASTDDSAAETSAGAASIPPGGSVLAPSDADGVIRDGDQPTVFDTDRVAVGNLDPALLDALQRAASDADVPFLVNSGWRSAALQQHMLDQAVISYGSAEEAARWVATPETSLHVSGEAVDLGGLPTLDWLAQHGAGYGLCQIYANESWHYELRPDAVTQGCPEMYADPTEDPRMQR</sequence>
<evidence type="ECO:0000313" key="4">
    <source>
        <dbReference type="Proteomes" id="UP000831963"/>
    </source>
</evidence>
<reference evidence="3 4" key="1">
    <citation type="submission" date="2021-06" db="EMBL/GenBank/DDBJ databases">
        <title>Genome-based taxonomic framework of Microbacterium strains isolated from marine environment, the description of four new species and reclassification of four preexisting species.</title>
        <authorList>
            <person name="Lee S.D."/>
            <person name="Kim S.-M."/>
            <person name="Byeon Y.-S."/>
            <person name="Yang H.L."/>
            <person name="Kim I.S."/>
        </authorList>
    </citation>
    <scope>NUCLEOTIDE SEQUENCE [LARGE SCALE GENOMIC DNA]</scope>
    <source>
        <strain evidence="3 4">SSW1-36</strain>
    </source>
</reference>
<keyword evidence="4" id="KW-1185">Reference proteome</keyword>
<evidence type="ECO:0000256" key="1">
    <source>
        <dbReference type="SAM" id="MobiDB-lite"/>
    </source>
</evidence>
<dbReference type="SUPFAM" id="SSF55166">
    <property type="entry name" value="Hedgehog/DD-peptidase"/>
    <property type="match status" value="1"/>
</dbReference>
<dbReference type="Gene3D" id="3.30.1380.10">
    <property type="match status" value="1"/>
</dbReference>
<accession>A0ABY4IRZ5</accession>
<organism evidence="3 4">
    <name type="scientific">Microbacterium galbinum</name>
    <dbReference type="NCBI Taxonomy" id="2851646"/>
    <lineage>
        <taxon>Bacteria</taxon>
        <taxon>Bacillati</taxon>
        <taxon>Actinomycetota</taxon>
        <taxon>Actinomycetes</taxon>
        <taxon>Micrococcales</taxon>
        <taxon>Microbacteriaceae</taxon>
        <taxon>Microbacterium</taxon>
    </lineage>
</organism>
<dbReference type="InterPro" id="IPR003709">
    <property type="entry name" value="VanY-like_core_dom"/>
</dbReference>
<dbReference type="InterPro" id="IPR009045">
    <property type="entry name" value="Zn_M74/Hedgehog-like"/>
</dbReference>
<protein>
    <submittedName>
        <fullName evidence="3">M15 family metallopeptidase</fullName>
    </submittedName>
</protein>
<dbReference type="Pfam" id="PF02557">
    <property type="entry name" value="VanY"/>
    <property type="match status" value="1"/>
</dbReference>
<gene>
    <name evidence="3" type="ORF">KV396_08010</name>
</gene>
<feature type="region of interest" description="Disordered" evidence="1">
    <location>
        <begin position="51"/>
        <end position="74"/>
    </location>
</feature>
<dbReference type="Proteomes" id="UP000831963">
    <property type="component" value="Chromosome"/>
</dbReference>